<evidence type="ECO:0008006" key="2">
    <source>
        <dbReference type="Google" id="ProtNLM"/>
    </source>
</evidence>
<dbReference type="Proteomes" id="UP000030682">
    <property type="component" value="Unassembled WGS sequence"/>
</dbReference>
<proteinExistence type="predicted"/>
<accession>W8YMM1</accession>
<dbReference type="EMBL" id="HG810024">
    <property type="protein sequence ID" value="CDN39671.1"/>
    <property type="molecule type" value="Genomic_DNA"/>
</dbReference>
<reference evidence="1" key="1">
    <citation type="submission" date="2014-01" db="EMBL/GenBank/DDBJ databases">
        <title>Draft genome sequence of highly nematicidal Bacillus thuringiensis DB27.</title>
        <authorList>
            <person name="Iatsenko I."/>
            <person name="Pickard D."/>
            <person name="Corton C."/>
            <person name="Dougan G."/>
            <person name="Sommer R.J."/>
        </authorList>
    </citation>
    <scope>NUCLEOTIDE SEQUENCE [LARGE SCALE GENOMIC DNA]</scope>
    <source>
        <strain evidence="1">DB27</strain>
    </source>
</reference>
<sequence length="81" mass="9582">MKKDNGSTYIMLLFPRDTRLIFYLSKSRNHKTAKRFCTKALQSVHISRPRVIYDKKELVAVRDQSVQSQKQFIYQLFGLTV</sequence>
<reference evidence="1" key="2">
    <citation type="submission" date="2014-01" db="EMBL/GenBank/DDBJ databases">
        <authorList>
            <person name="Aslett M."/>
        </authorList>
    </citation>
    <scope>NUCLEOTIDE SEQUENCE [LARGE SCALE GENOMIC DNA]</scope>
    <source>
        <strain evidence="1">DB27</strain>
    </source>
</reference>
<dbReference type="HOGENOM" id="CLU_2566857_0_0_9"/>
<organism evidence="1">
    <name type="scientific">Bacillus thuringiensis DB27</name>
    <dbReference type="NCBI Taxonomy" id="1431339"/>
    <lineage>
        <taxon>Bacteria</taxon>
        <taxon>Bacillati</taxon>
        <taxon>Bacillota</taxon>
        <taxon>Bacilli</taxon>
        <taxon>Bacillales</taxon>
        <taxon>Bacillaceae</taxon>
        <taxon>Bacillus</taxon>
        <taxon>Bacillus cereus group</taxon>
    </lineage>
</organism>
<name>W8YMM1_BACTU</name>
<protein>
    <recommendedName>
        <fullName evidence="2">DDE domain-containing protein</fullName>
    </recommendedName>
</protein>
<dbReference type="AlphaFoldDB" id="W8YMM1"/>
<gene>
    <name evidence="1" type="ORF">BTDB27_p000334</name>
</gene>
<evidence type="ECO:0000313" key="1">
    <source>
        <dbReference type="EMBL" id="CDN39671.1"/>
    </source>
</evidence>